<dbReference type="GO" id="GO:0000976">
    <property type="term" value="F:transcription cis-regulatory region binding"/>
    <property type="evidence" value="ECO:0007669"/>
    <property type="project" value="TreeGrafter"/>
</dbReference>
<dbReference type="Gene3D" id="1.10.10.10">
    <property type="entry name" value="Winged helix-like DNA-binding domain superfamily/Winged helix DNA-binding domain"/>
    <property type="match status" value="1"/>
</dbReference>
<proteinExistence type="predicted"/>
<dbReference type="PANTHER" id="PTHR48111:SF40">
    <property type="entry name" value="PHOSPHATE REGULON TRANSCRIPTIONAL REGULATORY PROTEIN PHOB"/>
    <property type="match status" value="1"/>
</dbReference>
<dbReference type="InterPro" id="IPR001867">
    <property type="entry name" value="OmpR/PhoB-type_DNA-bd"/>
</dbReference>
<evidence type="ECO:0000313" key="8">
    <source>
        <dbReference type="EMBL" id="QCD40898.1"/>
    </source>
</evidence>
<keyword evidence="9" id="KW-1185">Reference proteome</keyword>
<evidence type="ECO:0000259" key="7">
    <source>
        <dbReference type="PROSITE" id="PS51755"/>
    </source>
</evidence>
<evidence type="ECO:0000256" key="1">
    <source>
        <dbReference type="ARBA" id="ARBA00022553"/>
    </source>
</evidence>
<gene>
    <name evidence="8" type="ORF">E7747_00340</name>
</gene>
<name>A0A4V1D2W2_9BACT</name>
<feature type="DNA-binding region" description="OmpR/PhoB-type" evidence="5">
    <location>
        <begin position="135"/>
        <end position="233"/>
    </location>
</feature>
<dbReference type="InterPro" id="IPR016032">
    <property type="entry name" value="Sig_transdc_resp-reg_C-effctor"/>
</dbReference>
<dbReference type="RefSeq" id="WP_136413360.1">
    <property type="nucleotide sequence ID" value="NZ_CP039396.1"/>
</dbReference>
<dbReference type="GO" id="GO:0000156">
    <property type="term" value="F:phosphorelay response regulator activity"/>
    <property type="evidence" value="ECO:0007669"/>
    <property type="project" value="TreeGrafter"/>
</dbReference>
<dbReference type="InterPro" id="IPR039420">
    <property type="entry name" value="WalR-like"/>
</dbReference>
<evidence type="ECO:0000256" key="3">
    <source>
        <dbReference type="ARBA" id="ARBA00023125"/>
    </source>
</evidence>
<keyword evidence="2" id="KW-0902">Two-component regulatory system</keyword>
<reference evidence="9" key="1">
    <citation type="submission" date="2019-02" db="EMBL/GenBank/DDBJ databases">
        <title>Isolation and identification of novel species under the genus Muribaculum.</title>
        <authorList>
            <person name="Miyake S."/>
            <person name="Ding Y."/>
            <person name="Low A."/>
            <person name="Soh M."/>
            <person name="Seedorf H."/>
        </authorList>
    </citation>
    <scope>NUCLEOTIDE SEQUENCE [LARGE SCALE GENOMIC DNA]</scope>
    <source>
        <strain evidence="9">H5</strain>
    </source>
</reference>
<dbReference type="PANTHER" id="PTHR48111">
    <property type="entry name" value="REGULATOR OF RPOS"/>
    <property type="match status" value="1"/>
</dbReference>
<protein>
    <submittedName>
        <fullName evidence="8">Response regulator transcription factor</fullName>
    </submittedName>
</protein>
<dbReference type="PROSITE" id="PS51755">
    <property type="entry name" value="OMPR_PHOB"/>
    <property type="match status" value="1"/>
</dbReference>
<dbReference type="Proteomes" id="UP000297149">
    <property type="component" value="Chromosome"/>
</dbReference>
<feature type="domain" description="OmpR/PhoB-type" evidence="7">
    <location>
        <begin position="135"/>
        <end position="233"/>
    </location>
</feature>
<dbReference type="SUPFAM" id="SSF52172">
    <property type="entry name" value="CheY-like"/>
    <property type="match status" value="1"/>
</dbReference>
<dbReference type="InterPro" id="IPR011006">
    <property type="entry name" value="CheY-like_superfamily"/>
</dbReference>
<dbReference type="PROSITE" id="PS50110">
    <property type="entry name" value="RESPONSE_REGULATORY"/>
    <property type="match status" value="1"/>
</dbReference>
<keyword evidence="3 5" id="KW-0238">DNA-binding</keyword>
<dbReference type="AlphaFoldDB" id="A0A4V1D2W2"/>
<feature type="domain" description="Response regulatory" evidence="6">
    <location>
        <begin position="13"/>
        <end position="127"/>
    </location>
</feature>
<evidence type="ECO:0000256" key="2">
    <source>
        <dbReference type="ARBA" id="ARBA00023012"/>
    </source>
</evidence>
<dbReference type="EMBL" id="CP039396">
    <property type="protein sequence ID" value="QCD40898.1"/>
    <property type="molecule type" value="Genomic_DNA"/>
</dbReference>
<dbReference type="GO" id="GO:0005829">
    <property type="term" value="C:cytosol"/>
    <property type="evidence" value="ECO:0007669"/>
    <property type="project" value="TreeGrafter"/>
</dbReference>
<dbReference type="Gene3D" id="6.10.250.690">
    <property type="match status" value="1"/>
</dbReference>
<dbReference type="Gene3D" id="3.40.50.2300">
    <property type="match status" value="1"/>
</dbReference>
<dbReference type="GO" id="GO:0032993">
    <property type="term" value="C:protein-DNA complex"/>
    <property type="evidence" value="ECO:0007669"/>
    <property type="project" value="TreeGrafter"/>
</dbReference>
<dbReference type="InterPro" id="IPR001789">
    <property type="entry name" value="Sig_transdc_resp-reg_receiver"/>
</dbReference>
<evidence type="ECO:0000259" key="6">
    <source>
        <dbReference type="PROSITE" id="PS50110"/>
    </source>
</evidence>
<dbReference type="Pfam" id="PF00486">
    <property type="entry name" value="Trans_reg_C"/>
    <property type="match status" value="1"/>
</dbReference>
<evidence type="ECO:0000256" key="4">
    <source>
        <dbReference type="PROSITE-ProRule" id="PRU00169"/>
    </source>
</evidence>
<dbReference type="SMART" id="SM00448">
    <property type="entry name" value="REC"/>
    <property type="match status" value="1"/>
</dbReference>
<evidence type="ECO:0000313" key="9">
    <source>
        <dbReference type="Proteomes" id="UP000297149"/>
    </source>
</evidence>
<dbReference type="CDD" id="cd17574">
    <property type="entry name" value="REC_OmpR"/>
    <property type="match status" value="1"/>
</dbReference>
<sequence length="235" mass="26868">MSNVNRTAVCTARILLVEDDSTLSMIISETLQRDGFEVETACNGVEGLQKFTKYGADLIVADVMMPRMDGFEMGRKIRQISRTVPLLFLTAKSGIDDIVEGFELGGNDYLKKPFKMLELIVRIKALLRRNINEEDHKFEIGRYVLDLSTQTLSYPDKDNIELSLIEAKLLKELAVNVGQTVEASTMMQLIWQRDDPYSRNSLHGFIHKLRFYLRHDTSISLLNQRGIGYMLTKRT</sequence>
<dbReference type="Pfam" id="PF00072">
    <property type="entry name" value="Response_reg"/>
    <property type="match status" value="1"/>
</dbReference>
<dbReference type="InterPro" id="IPR036388">
    <property type="entry name" value="WH-like_DNA-bd_sf"/>
</dbReference>
<accession>A0A4V1D2W2</accession>
<dbReference type="KEGG" id="ddb:E7747_00340"/>
<feature type="modified residue" description="4-aspartylphosphate" evidence="4">
    <location>
        <position position="62"/>
    </location>
</feature>
<organism evidence="8 9">
    <name type="scientific">Duncaniella dubosii</name>
    <dbReference type="NCBI Taxonomy" id="2518971"/>
    <lineage>
        <taxon>Bacteria</taxon>
        <taxon>Pseudomonadati</taxon>
        <taxon>Bacteroidota</taxon>
        <taxon>Bacteroidia</taxon>
        <taxon>Bacteroidales</taxon>
        <taxon>Muribaculaceae</taxon>
        <taxon>Duncaniella</taxon>
    </lineage>
</organism>
<evidence type="ECO:0000256" key="5">
    <source>
        <dbReference type="PROSITE-ProRule" id="PRU01091"/>
    </source>
</evidence>
<dbReference type="SMART" id="SM00862">
    <property type="entry name" value="Trans_reg_C"/>
    <property type="match status" value="1"/>
</dbReference>
<dbReference type="CDD" id="cd00383">
    <property type="entry name" value="trans_reg_C"/>
    <property type="match status" value="1"/>
</dbReference>
<keyword evidence="1 4" id="KW-0597">Phosphoprotein</keyword>
<dbReference type="SUPFAM" id="SSF46894">
    <property type="entry name" value="C-terminal effector domain of the bipartite response regulators"/>
    <property type="match status" value="1"/>
</dbReference>
<dbReference type="GO" id="GO:0006355">
    <property type="term" value="P:regulation of DNA-templated transcription"/>
    <property type="evidence" value="ECO:0007669"/>
    <property type="project" value="InterPro"/>
</dbReference>